<reference evidence="1" key="1">
    <citation type="submission" date="2019-08" db="EMBL/GenBank/DDBJ databases">
        <authorList>
            <person name="Kucharzyk K."/>
            <person name="Murdoch R.W."/>
            <person name="Higgins S."/>
            <person name="Loffler F."/>
        </authorList>
    </citation>
    <scope>NUCLEOTIDE SEQUENCE</scope>
</reference>
<dbReference type="AlphaFoldDB" id="A0A644VZ48"/>
<proteinExistence type="predicted"/>
<dbReference type="EMBL" id="VSSQ01000517">
    <property type="protein sequence ID" value="MPL96596.1"/>
    <property type="molecule type" value="Genomic_DNA"/>
</dbReference>
<comment type="caution">
    <text evidence="1">The sequence shown here is derived from an EMBL/GenBank/DDBJ whole genome shotgun (WGS) entry which is preliminary data.</text>
</comment>
<protein>
    <submittedName>
        <fullName evidence="1">Uncharacterized protein</fullName>
    </submittedName>
</protein>
<evidence type="ECO:0000313" key="1">
    <source>
        <dbReference type="EMBL" id="MPL96596.1"/>
    </source>
</evidence>
<sequence>MAVGAERGRDVAVAHELLYDPGIDAHLQQHRGVSVPITVEI</sequence>
<name>A0A644VZ48_9ZZZZ</name>
<gene>
    <name evidence="1" type="ORF">SDC9_42778</name>
</gene>
<accession>A0A644VZ48</accession>
<organism evidence="1">
    <name type="scientific">bioreactor metagenome</name>
    <dbReference type="NCBI Taxonomy" id="1076179"/>
    <lineage>
        <taxon>unclassified sequences</taxon>
        <taxon>metagenomes</taxon>
        <taxon>ecological metagenomes</taxon>
    </lineage>
</organism>